<reference evidence="2" key="2">
    <citation type="submission" date="2023-06" db="EMBL/GenBank/DDBJ databases">
        <authorList>
            <consortium name="Lawrence Berkeley National Laboratory"/>
            <person name="Mondo S.J."/>
            <person name="Hensen N."/>
            <person name="Bonometti L."/>
            <person name="Westerberg I."/>
            <person name="Brannstrom I.O."/>
            <person name="Guillou S."/>
            <person name="Cros-Aarteil S."/>
            <person name="Calhoun S."/>
            <person name="Haridas S."/>
            <person name="Kuo A."/>
            <person name="Pangilinan J."/>
            <person name="Riley R."/>
            <person name="Labutti K."/>
            <person name="Andreopoulos B."/>
            <person name="Lipzen A."/>
            <person name="Chen C."/>
            <person name="Yanf M."/>
            <person name="Daum C."/>
            <person name="Ng V."/>
            <person name="Clum A."/>
            <person name="Steindorff A."/>
            <person name="Ohm R."/>
            <person name="Martin F."/>
            <person name="Silar P."/>
            <person name="Natvig D."/>
            <person name="Lalanne C."/>
            <person name="Gautier V."/>
            <person name="Ament-Velasquez S.L."/>
            <person name="Kruys A."/>
            <person name="Hutchinson M.I."/>
            <person name="Powell A.J."/>
            <person name="Barry K."/>
            <person name="Miller A.N."/>
            <person name="Grigoriev I.V."/>
            <person name="Debuchy R."/>
            <person name="Gladieux P."/>
            <person name="Thoren M.H."/>
            <person name="Johannesson H."/>
        </authorList>
    </citation>
    <scope>NUCLEOTIDE SEQUENCE</scope>
    <source>
        <strain evidence="2">CBS 333.67</strain>
    </source>
</reference>
<sequence>MHTVLDGLAARHPSSSDYARALQLFEDIWRVIQGEGYLPWELKGILKEELMVNDSRFAPIDRVVVASHKERDDACRLFPSLGADEDRMLGLLSLYDELKAVRDIVATTMRFVNTSRSEAAWNDHIHGPLLRLAVSSTPHVGAENISHAAIAKAFVPAARGELEALGGKMIDYALLLQPEKHLAVRIANCIDIRRRAEGKAQLGVWLAAWYGRVARFEPLPSAEAGIPTNLPFLPVLLVVCEKWELYFAFDRDSGFEVCGPLETGSTVTVDGSYRLLEVLRLLAGWVAGEFRGWVERCVT</sequence>
<dbReference type="RefSeq" id="XP_062719698.1">
    <property type="nucleotide sequence ID" value="XM_062870444.1"/>
</dbReference>
<evidence type="ECO:0000259" key="1">
    <source>
        <dbReference type="Pfam" id="PF20516"/>
    </source>
</evidence>
<feature type="domain" description="PD-(D/E)XK nuclease-like" evidence="1">
    <location>
        <begin position="73"/>
        <end position="188"/>
    </location>
</feature>
<comment type="caution">
    <text evidence="2">The sequence shown here is derived from an EMBL/GenBank/DDBJ whole genome shotgun (WGS) entry which is preliminary data.</text>
</comment>
<accession>A0AAJ0M023</accession>
<evidence type="ECO:0000313" key="2">
    <source>
        <dbReference type="EMBL" id="KAK3303918.1"/>
    </source>
</evidence>
<reference evidence="2" key="1">
    <citation type="journal article" date="2023" name="Mol. Phylogenet. Evol.">
        <title>Genome-scale phylogeny and comparative genomics of the fungal order Sordariales.</title>
        <authorList>
            <person name="Hensen N."/>
            <person name="Bonometti L."/>
            <person name="Westerberg I."/>
            <person name="Brannstrom I.O."/>
            <person name="Guillou S."/>
            <person name="Cros-Aarteil S."/>
            <person name="Calhoun S."/>
            <person name="Haridas S."/>
            <person name="Kuo A."/>
            <person name="Mondo S."/>
            <person name="Pangilinan J."/>
            <person name="Riley R."/>
            <person name="LaButti K."/>
            <person name="Andreopoulos B."/>
            <person name="Lipzen A."/>
            <person name="Chen C."/>
            <person name="Yan M."/>
            <person name="Daum C."/>
            <person name="Ng V."/>
            <person name="Clum A."/>
            <person name="Steindorff A."/>
            <person name="Ohm R.A."/>
            <person name="Martin F."/>
            <person name="Silar P."/>
            <person name="Natvig D.O."/>
            <person name="Lalanne C."/>
            <person name="Gautier V."/>
            <person name="Ament-Velasquez S.L."/>
            <person name="Kruys A."/>
            <person name="Hutchinson M.I."/>
            <person name="Powell A.J."/>
            <person name="Barry K."/>
            <person name="Miller A.N."/>
            <person name="Grigoriev I.V."/>
            <person name="Debuchy R."/>
            <person name="Gladieux P."/>
            <person name="Hiltunen Thoren M."/>
            <person name="Johannesson H."/>
        </authorList>
    </citation>
    <scope>NUCLEOTIDE SEQUENCE</scope>
    <source>
        <strain evidence="2">CBS 333.67</strain>
    </source>
</reference>
<feature type="domain" description="PD-(D/E)XK nuclease-like" evidence="1">
    <location>
        <begin position="195"/>
        <end position="291"/>
    </location>
</feature>
<proteinExistence type="predicted"/>
<name>A0AAJ0M023_9PEZI</name>
<protein>
    <recommendedName>
        <fullName evidence="1">PD-(D/E)XK nuclease-like domain-containing protein</fullName>
    </recommendedName>
</protein>
<gene>
    <name evidence="2" type="ORF">B0T15DRAFT_557328</name>
</gene>
<dbReference type="GeneID" id="87889273"/>
<dbReference type="EMBL" id="JAUDZG010000005">
    <property type="protein sequence ID" value="KAK3303918.1"/>
    <property type="molecule type" value="Genomic_DNA"/>
</dbReference>
<organism evidence="2 3">
    <name type="scientific">Chaetomium strumarium</name>
    <dbReference type="NCBI Taxonomy" id="1170767"/>
    <lineage>
        <taxon>Eukaryota</taxon>
        <taxon>Fungi</taxon>
        <taxon>Dikarya</taxon>
        <taxon>Ascomycota</taxon>
        <taxon>Pezizomycotina</taxon>
        <taxon>Sordariomycetes</taxon>
        <taxon>Sordariomycetidae</taxon>
        <taxon>Sordariales</taxon>
        <taxon>Chaetomiaceae</taxon>
        <taxon>Chaetomium</taxon>
    </lineage>
</organism>
<dbReference type="InterPro" id="IPR046797">
    <property type="entry name" value="PDDEXK_12"/>
</dbReference>
<dbReference type="Pfam" id="PF20516">
    <property type="entry name" value="PDDEXK_12"/>
    <property type="match status" value="2"/>
</dbReference>
<dbReference type="AlphaFoldDB" id="A0AAJ0M023"/>
<dbReference type="Proteomes" id="UP001273166">
    <property type="component" value="Unassembled WGS sequence"/>
</dbReference>
<keyword evidence="3" id="KW-1185">Reference proteome</keyword>
<evidence type="ECO:0000313" key="3">
    <source>
        <dbReference type="Proteomes" id="UP001273166"/>
    </source>
</evidence>